<dbReference type="EMBL" id="CAJVAF010000237">
    <property type="protein sequence ID" value="CAG7592127.1"/>
    <property type="molecule type" value="Genomic_DNA"/>
</dbReference>
<evidence type="ECO:0000313" key="3">
    <source>
        <dbReference type="Proteomes" id="UP000837675"/>
    </source>
</evidence>
<keyword evidence="1" id="KW-0812">Transmembrane</keyword>
<sequence>VVLVLVVCSVAVVEVVVVLVVGSVVVEVVVVGLIVVLKTTGRFNTTETVSEVKSAVGISNTPSPLNLLSQLP</sequence>
<dbReference type="Proteomes" id="UP000837675">
    <property type="component" value="Unassembled WGS sequence"/>
</dbReference>
<dbReference type="AlphaFoldDB" id="A0A8S4BW49"/>
<protein>
    <submittedName>
        <fullName evidence="2">Uncharacterized protein</fullName>
    </submittedName>
</protein>
<keyword evidence="3" id="KW-1185">Reference proteome</keyword>
<accession>A0A8S4BW49</accession>
<comment type="caution">
    <text evidence="2">The sequence shown here is derived from an EMBL/GenBank/DDBJ whole genome shotgun (WGS) entry which is preliminary data.</text>
</comment>
<keyword evidence="1" id="KW-0472">Membrane</keyword>
<evidence type="ECO:0000256" key="1">
    <source>
        <dbReference type="SAM" id="Phobius"/>
    </source>
</evidence>
<keyword evidence="1" id="KW-1133">Transmembrane helix</keyword>
<evidence type="ECO:0000313" key="2">
    <source>
        <dbReference type="EMBL" id="CAG7592127.1"/>
    </source>
</evidence>
<reference evidence="2" key="1">
    <citation type="submission" date="2021-06" db="EMBL/GenBank/DDBJ databases">
        <authorList>
            <person name="Nardi T."/>
            <person name="Nardi T."/>
        </authorList>
    </citation>
    <scope>NUCLEOTIDE SEQUENCE</scope>
</reference>
<proteinExistence type="predicted"/>
<name>A0A8S4BW49_9ACAR</name>
<organism evidence="2 3">
    <name type="scientific">Hyalomma marginatum</name>
    <dbReference type="NCBI Taxonomy" id="34627"/>
    <lineage>
        <taxon>Eukaryota</taxon>
        <taxon>Metazoa</taxon>
        <taxon>Ecdysozoa</taxon>
        <taxon>Arthropoda</taxon>
        <taxon>Chelicerata</taxon>
        <taxon>Arachnida</taxon>
        <taxon>Acari</taxon>
        <taxon>Parasitiformes</taxon>
        <taxon>Ixodida</taxon>
        <taxon>Ixodoidea</taxon>
        <taxon>Ixodidae</taxon>
        <taxon>Hyalomminae</taxon>
        <taxon>Hyalomma</taxon>
    </lineage>
</organism>
<gene>
    <name evidence="2" type="ORF">MHYMCMPASI_00525</name>
</gene>
<feature type="transmembrane region" description="Helical" evidence="1">
    <location>
        <begin position="12"/>
        <end position="37"/>
    </location>
</feature>
<feature type="non-terminal residue" evidence="2">
    <location>
        <position position="1"/>
    </location>
</feature>